<dbReference type="AlphaFoldDB" id="A0A0A9EXZ3"/>
<proteinExistence type="predicted"/>
<dbReference type="EMBL" id="GBRH01194037">
    <property type="protein sequence ID" value="JAE03859.1"/>
    <property type="molecule type" value="Transcribed_RNA"/>
</dbReference>
<evidence type="ECO:0000256" key="1">
    <source>
        <dbReference type="SAM" id="MobiDB-lite"/>
    </source>
</evidence>
<name>A0A0A9EXZ3_ARUDO</name>
<feature type="region of interest" description="Disordered" evidence="1">
    <location>
        <begin position="1"/>
        <end position="41"/>
    </location>
</feature>
<accession>A0A0A9EXZ3</accession>
<feature type="compositionally biased region" description="Polar residues" evidence="1">
    <location>
        <begin position="31"/>
        <end position="41"/>
    </location>
</feature>
<reference evidence="2" key="1">
    <citation type="submission" date="2014-09" db="EMBL/GenBank/DDBJ databases">
        <authorList>
            <person name="Magalhaes I.L.F."/>
            <person name="Oliveira U."/>
            <person name="Santos F.R."/>
            <person name="Vidigal T.H.D.A."/>
            <person name="Brescovit A.D."/>
            <person name="Santos A.J."/>
        </authorList>
    </citation>
    <scope>NUCLEOTIDE SEQUENCE</scope>
    <source>
        <tissue evidence="2">Shoot tissue taken approximately 20 cm above the soil surface</tissue>
    </source>
</reference>
<protein>
    <submittedName>
        <fullName evidence="2">Uncharacterized protein</fullName>
    </submittedName>
</protein>
<feature type="compositionally biased region" description="Polar residues" evidence="1">
    <location>
        <begin position="1"/>
        <end position="20"/>
    </location>
</feature>
<reference evidence="2" key="2">
    <citation type="journal article" date="2015" name="Data Brief">
        <title>Shoot transcriptome of the giant reed, Arundo donax.</title>
        <authorList>
            <person name="Barrero R.A."/>
            <person name="Guerrero F.D."/>
            <person name="Moolhuijzen P."/>
            <person name="Goolsby J.A."/>
            <person name="Tidwell J."/>
            <person name="Bellgard S.E."/>
            <person name="Bellgard M.I."/>
        </authorList>
    </citation>
    <scope>NUCLEOTIDE SEQUENCE</scope>
    <source>
        <tissue evidence="2">Shoot tissue taken approximately 20 cm above the soil surface</tissue>
    </source>
</reference>
<organism evidence="2">
    <name type="scientific">Arundo donax</name>
    <name type="common">Giant reed</name>
    <name type="synonym">Donax arundinaceus</name>
    <dbReference type="NCBI Taxonomy" id="35708"/>
    <lineage>
        <taxon>Eukaryota</taxon>
        <taxon>Viridiplantae</taxon>
        <taxon>Streptophyta</taxon>
        <taxon>Embryophyta</taxon>
        <taxon>Tracheophyta</taxon>
        <taxon>Spermatophyta</taxon>
        <taxon>Magnoliopsida</taxon>
        <taxon>Liliopsida</taxon>
        <taxon>Poales</taxon>
        <taxon>Poaceae</taxon>
        <taxon>PACMAD clade</taxon>
        <taxon>Arundinoideae</taxon>
        <taxon>Arundineae</taxon>
        <taxon>Arundo</taxon>
    </lineage>
</organism>
<sequence>MKQATMDHSQTTSNLTGSSQKNKKKIVGKSSELSNLNNTKASQALIMSTKKINEGGLNFVKRQHNIVQC</sequence>
<evidence type="ECO:0000313" key="2">
    <source>
        <dbReference type="EMBL" id="JAE03859.1"/>
    </source>
</evidence>